<gene>
    <name evidence="1" type="ORF">ACFPJA_01850</name>
</gene>
<dbReference type="AlphaFoldDB" id="A0ABD5QMU2"/>
<protein>
    <recommendedName>
        <fullName evidence="3">Small CPxCG-related zinc finger protein</fullName>
    </recommendedName>
</protein>
<sequence length="61" mass="6885">MATQTNQKHAEQVLDERCTNCGGRLKQFPVRDDGDCIGHAVGCPNSYRDEHCPEIIREVLE</sequence>
<organism evidence="1 2">
    <name type="scientific">Halorubrum glutamatedens</name>
    <dbReference type="NCBI Taxonomy" id="2707018"/>
    <lineage>
        <taxon>Archaea</taxon>
        <taxon>Methanobacteriati</taxon>
        <taxon>Methanobacteriota</taxon>
        <taxon>Stenosarchaea group</taxon>
        <taxon>Halobacteria</taxon>
        <taxon>Halobacteriales</taxon>
        <taxon>Haloferacaceae</taxon>
        <taxon>Halorubrum</taxon>
    </lineage>
</organism>
<evidence type="ECO:0000313" key="1">
    <source>
        <dbReference type="EMBL" id="MFC5133472.1"/>
    </source>
</evidence>
<evidence type="ECO:0000313" key="2">
    <source>
        <dbReference type="Proteomes" id="UP001596145"/>
    </source>
</evidence>
<proteinExistence type="predicted"/>
<accession>A0ABD5QMU2</accession>
<dbReference type="Proteomes" id="UP001596145">
    <property type="component" value="Unassembled WGS sequence"/>
</dbReference>
<dbReference type="EMBL" id="JBHSKV010000001">
    <property type="protein sequence ID" value="MFC5133472.1"/>
    <property type="molecule type" value="Genomic_DNA"/>
</dbReference>
<keyword evidence="2" id="KW-1185">Reference proteome</keyword>
<name>A0ABD5QMU2_9EURY</name>
<comment type="caution">
    <text evidence="1">The sequence shown here is derived from an EMBL/GenBank/DDBJ whole genome shotgun (WGS) entry which is preliminary data.</text>
</comment>
<evidence type="ECO:0008006" key="3">
    <source>
        <dbReference type="Google" id="ProtNLM"/>
    </source>
</evidence>
<reference evidence="1 2" key="1">
    <citation type="journal article" date="2019" name="Int. J. Syst. Evol. Microbiol.">
        <title>The Global Catalogue of Microorganisms (GCM) 10K type strain sequencing project: providing services to taxonomists for standard genome sequencing and annotation.</title>
        <authorList>
            <consortium name="The Broad Institute Genomics Platform"/>
            <consortium name="The Broad Institute Genome Sequencing Center for Infectious Disease"/>
            <person name="Wu L."/>
            <person name="Ma J."/>
        </authorList>
    </citation>
    <scope>NUCLEOTIDE SEQUENCE [LARGE SCALE GENOMIC DNA]</scope>
    <source>
        <strain evidence="1 2">CGMCC 1.16026</strain>
    </source>
</reference>
<dbReference type="RefSeq" id="WP_122103870.1">
    <property type="nucleotide sequence ID" value="NZ_JBHSKV010000001.1"/>
</dbReference>